<proteinExistence type="predicted"/>
<organism evidence="2 3">
    <name type="scientific">Saccharothrix carnea</name>
    <dbReference type="NCBI Taxonomy" id="1280637"/>
    <lineage>
        <taxon>Bacteria</taxon>
        <taxon>Bacillati</taxon>
        <taxon>Actinomycetota</taxon>
        <taxon>Actinomycetes</taxon>
        <taxon>Pseudonocardiales</taxon>
        <taxon>Pseudonocardiaceae</taxon>
        <taxon>Saccharothrix</taxon>
    </lineage>
</organism>
<sequence>MPNRLTVVVLSPGESPWDQLELRFHIDGEDVISRVFDKGPGEDPDRLLTVDSPLLALHGPTTVRVAEATCTWGCCGCIDVHVRREDDQIVWDRWHNPDTGHVPLGEYRFDVRQYETELLRARQDRTWEWPGRTIARLVNAALLGEPEVMQQWNCSLDFTGSLPARRSEVEVVFTCPPRAAIRQYEEQHGHPLEHTQYRLRFPVTEQPAQTQADHIVATMRTKDPRDTAETCGGFQPRGTKST</sequence>
<dbReference type="EMBL" id="PYAX01000020">
    <property type="protein sequence ID" value="PSL51488.1"/>
    <property type="molecule type" value="Genomic_DNA"/>
</dbReference>
<keyword evidence="3" id="KW-1185">Reference proteome</keyword>
<name>A0A2P8HZ30_SACCR</name>
<dbReference type="Proteomes" id="UP000241118">
    <property type="component" value="Unassembled WGS sequence"/>
</dbReference>
<dbReference type="AlphaFoldDB" id="A0A2P8HZ30"/>
<accession>A0A2P8HZ30</accession>
<evidence type="ECO:0000313" key="3">
    <source>
        <dbReference type="Proteomes" id="UP000241118"/>
    </source>
</evidence>
<protein>
    <submittedName>
        <fullName evidence="2">Uncharacterized protein</fullName>
    </submittedName>
</protein>
<feature type="region of interest" description="Disordered" evidence="1">
    <location>
        <begin position="221"/>
        <end position="242"/>
    </location>
</feature>
<evidence type="ECO:0000313" key="2">
    <source>
        <dbReference type="EMBL" id="PSL51488.1"/>
    </source>
</evidence>
<comment type="caution">
    <text evidence="2">The sequence shown here is derived from an EMBL/GenBank/DDBJ whole genome shotgun (WGS) entry which is preliminary data.</text>
</comment>
<evidence type="ECO:0000256" key="1">
    <source>
        <dbReference type="SAM" id="MobiDB-lite"/>
    </source>
</evidence>
<gene>
    <name evidence="2" type="ORF">B0I31_12018</name>
</gene>
<reference evidence="2 3" key="1">
    <citation type="submission" date="2018-03" db="EMBL/GenBank/DDBJ databases">
        <title>Genomic Encyclopedia of Type Strains, Phase III (KMG-III): the genomes of soil and plant-associated and newly described type strains.</title>
        <authorList>
            <person name="Whitman W."/>
        </authorList>
    </citation>
    <scope>NUCLEOTIDE SEQUENCE [LARGE SCALE GENOMIC DNA]</scope>
    <source>
        <strain evidence="2 3">CGMCC 4.7097</strain>
    </source>
</reference>